<feature type="compositionally biased region" description="Low complexity" evidence="1">
    <location>
        <begin position="644"/>
        <end position="654"/>
    </location>
</feature>
<organism evidence="2 3">
    <name type="scientific">Chlamydomonas schloesseri</name>
    <dbReference type="NCBI Taxonomy" id="2026947"/>
    <lineage>
        <taxon>Eukaryota</taxon>
        <taxon>Viridiplantae</taxon>
        <taxon>Chlorophyta</taxon>
        <taxon>core chlorophytes</taxon>
        <taxon>Chlorophyceae</taxon>
        <taxon>CS clade</taxon>
        <taxon>Chlamydomonadales</taxon>
        <taxon>Chlamydomonadaceae</taxon>
        <taxon>Chlamydomonas</taxon>
    </lineage>
</organism>
<feature type="region of interest" description="Disordered" evidence="1">
    <location>
        <begin position="968"/>
        <end position="1045"/>
    </location>
</feature>
<keyword evidence="3" id="KW-1185">Reference proteome</keyword>
<feature type="region of interest" description="Disordered" evidence="1">
    <location>
        <begin position="606"/>
        <end position="677"/>
    </location>
</feature>
<feature type="compositionally biased region" description="Polar residues" evidence="1">
    <location>
        <begin position="857"/>
        <end position="868"/>
    </location>
</feature>
<dbReference type="EMBL" id="JAEHOD010000130">
    <property type="protein sequence ID" value="KAG2424060.1"/>
    <property type="molecule type" value="Genomic_DNA"/>
</dbReference>
<evidence type="ECO:0000313" key="3">
    <source>
        <dbReference type="Proteomes" id="UP000613740"/>
    </source>
</evidence>
<reference evidence="2" key="1">
    <citation type="journal article" date="2020" name="bioRxiv">
        <title>Comparative genomics of Chlamydomonas.</title>
        <authorList>
            <person name="Craig R.J."/>
            <person name="Hasan A.R."/>
            <person name="Ness R.W."/>
            <person name="Keightley P.D."/>
        </authorList>
    </citation>
    <scope>NUCLEOTIDE SEQUENCE</scope>
    <source>
        <strain evidence="2">CCAP 11/173</strain>
    </source>
</reference>
<dbReference type="OrthoDB" id="298589at2759"/>
<feature type="region of interest" description="Disordered" evidence="1">
    <location>
        <begin position="1116"/>
        <end position="1308"/>
    </location>
</feature>
<dbReference type="Proteomes" id="UP000613740">
    <property type="component" value="Unassembled WGS sequence"/>
</dbReference>
<feature type="compositionally biased region" description="Gly residues" evidence="1">
    <location>
        <begin position="835"/>
        <end position="852"/>
    </location>
</feature>
<feature type="region of interest" description="Disordered" evidence="1">
    <location>
        <begin position="827"/>
        <end position="956"/>
    </location>
</feature>
<feature type="compositionally biased region" description="Polar residues" evidence="1">
    <location>
        <begin position="1146"/>
        <end position="1163"/>
    </location>
</feature>
<feature type="region of interest" description="Disordered" evidence="1">
    <location>
        <begin position="387"/>
        <end position="463"/>
    </location>
</feature>
<evidence type="ECO:0000256" key="1">
    <source>
        <dbReference type="SAM" id="MobiDB-lite"/>
    </source>
</evidence>
<protein>
    <submittedName>
        <fullName evidence="2">Uncharacterized protein</fullName>
    </submittedName>
</protein>
<feature type="compositionally biased region" description="Basic residues" evidence="1">
    <location>
        <begin position="402"/>
        <end position="418"/>
    </location>
</feature>
<feature type="compositionally biased region" description="Low complexity" evidence="1">
    <location>
        <begin position="1194"/>
        <end position="1217"/>
    </location>
</feature>
<accession>A0A835VQI3</accession>
<name>A0A835VQI3_9CHLO</name>
<feature type="compositionally biased region" description="Polar residues" evidence="1">
    <location>
        <begin position="1250"/>
        <end position="1281"/>
    </location>
</feature>
<sequence>MADEEIPVATPGASVPGSDFVAAPLQNELLVDVEDGIVVGLYHYLWLKDGKGRPCPEVNIPHTIIYANGRPVVWYFTSGKDRCIKRKHKSTISNPAINAAFAPSSKTITEGYGGETSQHNNAGSGWGGLNSTAPAGTASQKPLGNGRDRPALSQTAGGTGAGNGRPMDGSSTGTALGPWPHHGVVGRFQGSMTLPHTASSASGHNARPGSPSRRKKGGITVELVDEAREWFSRETLREVVPPGAVVVHGVAALHEGVLQKFVQPRGQHYFLLRATWSPNACVVERRTAKSKINDPRVPLSERLAGFDSPVWMSEHTLITGTVLQGTVGRMCDNIAAHLADVSKGEVRVLRMVLYFAVDEANRIWLTHASTLRTQRPREEAVLAGLARGNSQRQHGSGGGAGPHHHPHHAIQHQHSRHQRALDVGGGAGSEPEPGAGLDLPAPSPAFASTRPAAGEGGDEDGAGSSGRFLCVLTGEMYPGSSRCDVTYKQLLQHWFSLASQLPNEGDRLRAMDTIPLAIRRANPSLTREWYLRVRSQPNFLYRTAPVCAEAAGQLTGVALEELQRTMAGRPGTTSAAVAAMSGVGLTQAASVSGAQPLGRLVAARTGQGSVSQGGGFGAGLAGTGRPRPVTALAAMLPPPPPPAQSQQARPPSRQHQSTSGGGGKAPAMRSKSASAALAARMHAGGGGGGFVDPLGLSQSSRPRAQTAAPSRYGPNSSAAMVAHYGSSSSSTGPGRSSSQGQGQGRGLPSMLVPRDKGAGAGRPGSALLQAYGPTPEQAAEAAAAAAALPYEVLDQQASARQRGEGLVGGLPSAILASEHAANGITGAGSAAAQAGPGGAGVSQGAAGTGGEGSAAQVWTTGSGTSQFRSAPPPALGNSRRSAMMRMSTCSDATEVGSNHSLSEPTSPNGTPLQASGGSGQAYHPHHLHHGHVSGSGGSPGGGSSSAPATRMSPPRSTGLLTLQTIHEEGATAPPPSRAGDPRAGLGDADVYPPPTRGSGAHSVPRMRPPARGGSDRPPAPGASGPSRRQMPYPYSGSTAVAHRSLSESGELQAYGGGGGSLNSTMASSVSIASRRSTSTQALLSNDDVRTLRELNEAYSAAERLTQQLLAQAHEILSDEGSRPPSTGTSPHRPPHGAGGAGGAQRRPSNTMLSPPTSLPNSRPGSRHGRNGDGSGSAPSAYTSLMPPPSSGQAVRPGSSSGPQPPSRQQSVGAASTGSGAGGGGAREAAGSVGSTSGGRPPGLPPAGQRLGSTNLGRSPLSQVSRTSSGRRPGSVGSNDGSTLEADSGSHAGAQASGLARAPSTSGHAVTEAMCLAGGLAQDGGVELEEDVRDSGPMAAPATDLFTSAEAELLTEALQD</sequence>
<feature type="compositionally biased region" description="Low complexity" evidence="1">
    <location>
        <begin position="725"/>
        <end position="740"/>
    </location>
</feature>
<feature type="region of interest" description="Disordered" evidence="1">
    <location>
        <begin position="689"/>
        <end position="764"/>
    </location>
</feature>
<gene>
    <name evidence="2" type="ORF">HYH02_015240</name>
</gene>
<feature type="compositionally biased region" description="Polar residues" evidence="1">
    <location>
        <begin position="115"/>
        <end position="142"/>
    </location>
</feature>
<proteinExistence type="predicted"/>
<feature type="compositionally biased region" description="Polar residues" evidence="1">
    <location>
        <begin position="887"/>
        <end position="915"/>
    </location>
</feature>
<feature type="region of interest" description="Disordered" evidence="1">
    <location>
        <begin position="108"/>
        <end position="217"/>
    </location>
</feature>
<feature type="compositionally biased region" description="Gly residues" evidence="1">
    <location>
        <begin position="933"/>
        <end position="943"/>
    </location>
</feature>
<feature type="compositionally biased region" description="Polar residues" evidence="1">
    <location>
        <begin position="190"/>
        <end position="203"/>
    </location>
</feature>
<evidence type="ECO:0000313" key="2">
    <source>
        <dbReference type="EMBL" id="KAG2424060.1"/>
    </source>
</evidence>
<comment type="caution">
    <text evidence="2">The sequence shown here is derived from an EMBL/GenBank/DDBJ whole genome shotgun (WGS) entry which is preliminary data.</text>
</comment>
<feature type="compositionally biased region" description="Gly residues" evidence="1">
    <location>
        <begin position="611"/>
        <end position="622"/>
    </location>
</feature>